<feature type="domain" description="LUD" evidence="1">
    <location>
        <begin position="13"/>
        <end position="169"/>
    </location>
</feature>
<dbReference type="PANTHER" id="PTHR36179:SF2">
    <property type="entry name" value="LUD DOMAIN-CONTAINING PROTEIN"/>
    <property type="match status" value="1"/>
</dbReference>
<name>A0A0P8E3T7_9EURY</name>
<dbReference type="AlphaFoldDB" id="A0A0P8E3T7"/>
<organism evidence="2 3">
    <name type="scientific">Candidatus Methanoperedens nitratireducens</name>
    <dbReference type="NCBI Taxonomy" id="1392998"/>
    <lineage>
        <taxon>Archaea</taxon>
        <taxon>Methanobacteriati</taxon>
        <taxon>Methanobacteriota</taxon>
        <taxon>Stenosarchaea group</taxon>
        <taxon>Methanomicrobia</taxon>
        <taxon>Methanosarcinales</taxon>
        <taxon>ANME-2 cluster</taxon>
        <taxon>Candidatus Methanoperedentaceae</taxon>
        <taxon>Candidatus Methanoperedens</taxon>
    </lineage>
</organism>
<evidence type="ECO:0000259" key="1">
    <source>
        <dbReference type="Pfam" id="PF02589"/>
    </source>
</evidence>
<comment type="caution">
    <text evidence="2">The sequence shown here is derived from an EMBL/GenBank/DDBJ whole genome shotgun (WGS) entry which is preliminary data.</text>
</comment>
<dbReference type="InterPro" id="IPR024185">
    <property type="entry name" value="FTHF_cligase-like_sf"/>
</dbReference>
<proteinExistence type="predicted"/>
<dbReference type="InterPro" id="IPR003741">
    <property type="entry name" value="LUD_dom"/>
</dbReference>
<gene>
    <name evidence="2" type="ORF">MPEBLZ_00119</name>
</gene>
<evidence type="ECO:0000313" key="3">
    <source>
        <dbReference type="Proteomes" id="UP000050360"/>
    </source>
</evidence>
<dbReference type="Pfam" id="PF02589">
    <property type="entry name" value="LUD_dom"/>
    <property type="match status" value="1"/>
</dbReference>
<dbReference type="EMBL" id="LKCM01000015">
    <property type="protein sequence ID" value="KPQ45238.1"/>
    <property type="molecule type" value="Genomic_DNA"/>
</dbReference>
<sequence length="204" mass="22890">MKYETLASKDVVKRTMEALKTRNVNAELVNTKEEALTKINALIPPGKEVMTGSSTTLNEIGFTDLLKSGKHPWKNLKGQILSEKDPGKQMELRKKSVISEYFLGSVHAVVETGEVLIVNATGSSIPSYSYSSDNVIWIVGTQKIVPTLEEGFNRIREYCFPLEDKRMKSIGSTGTTLGKYLIFEREINKNRKINLIFVNEKLGF</sequence>
<dbReference type="Proteomes" id="UP000050360">
    <property type="component" value="Unassembled WGS sequence"/>
</dbReference>
<reference evidence="2 3" key="1">
    <citation type="submission" date="2015-09" db="EMBL/GenBank/DDBJ databases">
        <title>A metagenomics-based metabolic model of nitrate-dependent anaerobic oxidation of methane by Methanoperedens-like archaea.</title>
        <authorList>
            <person name="Arshad A."/>
            <person name="Speth D.R."/>
            <person name="De Graaf R.M."/>
            <person name="Op Den Camp H.J."/>
            <person name="Jetten M.S."/>
            <person name="Welte C.U."/>
        </authorList>
    </citation>
    <scope>NUCLEOTIDE SEQUENCE [LARGE SCALE GENOMIC DNA]</scope>
</reference>
<accession>A0A0P8E3T7</accession>
<dbReference type="Gene3D" id="3.40.50.10420">
    <property type="entry name" value="NagB/RpiA/CoA transferase-like"/>
    <property type="match status" value="1"/>
</dbReference>
<evidence type="ECO:0000313" key="2">
    <source>
        <dbReference type="EMBL" id="KPQ45238.1"/>
    </source>
</evidence>
<dbReference type="PANTHER" id="PTHR36179">
    <property type="entry name" value="LUD_DOM DOMAIN-CONTAINING PROTEIN"/>
    <property type="match status" value="1"/>
</dbReference>
<protein>
    <recommendedName>
        <fullName evidence="1">LUD domain-containing protein</fullName>
    </recommendedName>
</protein>